<keyword evidence="3" id="KW-1185">Reference proteome</keyword>
<evidence type="ECO:0000313" key="3">
    <source>
        <dbReference type="Proteomes" id="UP000026962"/>
    </source>
</evidence>
<reference evidence="2" key="2">
    <citation type="submission" date="2018-05" db="EMBL/GenBank/DDBJ databases">
        <title>OpunRS2 (Oryza punctata Reference Sequence Version 2).</title>
        <authorList>
            <person name="Zhang J."/>
            <person name="Kudrna D."/>
            <person name="Lee S."/>
            <person name="Talag J."/>
            <person name="Welchert J."/>
            <person name="Wing R.A."/>
        </authorList>
    </citation>
    <scope>NUCLEOTIDE SEQUENCE [LARGE SCALE GENOMIC DNA]</scope>
</reference>
<dbReference type="AlphaFoldDB" id="A0A0E0KEV3"/>
<dbReference type="Proteomes" id="UP000026962">
    <property type="component" value="Chromosome 3"/>
</dbReference>
<dbReference type="EnsemblPlants" id="OPUNC03G19670.1">
    <property type="protein sequence ID" value="OPUNC03G19670.1"/>
    <property type="gene ID" value="OPUNC03G19670"/>
</dbReference>
<accession>A0A0E0KEV3</accession>
<protein>
    <submittedName>
        <fullName evidence="2">Uncharacterized protein</fullName>
    </submittedName>
</protein>
<dbReference type="Gramene" id="OPUNC03G19670.1">
    <property type="protein sequence ID" value="OPUNC03G19670.1"/>
    <property type="gene ID" value="OPUNC03G19670"/>
</dbReference>
<proteinExistence type="predicted"/>
<reference evidence="2" key="1">
    <citation type="submission" date="2015-04" db="UniProtKB">
        <authorList>
            <consortium name="EnsemblPlants"/>
        </authorList>
    </citation>
    <scope>IDENTIFICATION</scope>
</reference>
<evidence type="ECO:0000256" key="1">
    <source>
        <dbReference type="SAM" id="MobiDB-lite"/>
    </source>
</evidence>
<name>A0A0E0KEV3_ORYPU</name>
<feature type="compositionally biased region" description="Polar residues" evidence="1">
    <location>
        <begin position="43"/>
        <end position="59"/>
    </location>
</feature>
<evidence type="ECO:0000313" key="2">
    <source>
        <dbReference type="EnsemblPlants" id="OPUNC03G19670.1"/>
    </source>
</evidence>
<dbReference type="HOGENOM" id="CLU_2268156_0_0_1"/>
<organism evidence="2">
    <name type="scientific">Oryza punctata</name>
    <name type="common">Red rice</name>
    <dbReference type="NCBI Taxonomy" id="4537"/>
    <lineage>
        <taxon>Eukaryota</taxon>
        <taxon>Viridiplantae</taxon>
        <taxon>Streptophyta</taxon>
        <taxon>Embryophyta</taxon>
        <taxon>Tracheophyta</taxon>
        <taxon>Spermatophyta</taxon>
        <taxon>Magnoliopsida</taxon>
        <taxon>Liliopsida</taxon>
        <taxon>Poales</taxon>
        <taxon>Poaceae</taxon>
        <taxon>BOP clade</taxon>
        <taxon>Oryzoideae</taxon>
        <taxon>Oryzeae</taxon>
        <taxon>Oryzinae</taxon>
        <taxon>Oryza</taxon>
    </lineage>
</organism>
<feature type="region of interest" description="Disordered" evidence="1">
    <location>
        <begin position="1"/>
        <end position="62"/>
    </location>
</feature>
<sequence>MTKSSEGGQAKKKQTVKDQSSHRAIPRNSVSTDVIDLEKEQTATDFQQNPIRRSNSENPQHSRRVKIAAAGILVEHRRKRKTEKCYFGETILIFARTQKQRPL</sequence>